<evidence type="ECO:0000256" key="1">
    <source>
        <dbReference type="ARBA" id="ARBA00004141"/>
    </source>
</evidence>
<organism evidence="9 10">
    <name type="scientific">Conoideocrella luteorostrata</name>
    <dbReference type="NCBI Taxonomy" id="1105319"/>
    <lineage>
        <taxon>Eukaryota</taxon>
        <taxon>Fungi</taxon>
        <taxon>Dikarya</taxon>
        <taxon>Ascomycota</taxon>
        <taxon>Pezizomycotina</taxon>
        <taxon>Sordariomycetes</taxon>
        <taxon>Hypocreomycetidae</taxon>
        <taxon>Hypocreales</taxon>
        <taxon>Clavicipitaceae</taxon>
        <taxon>Conoideocrella</taxon>
    </lineage>
</organism>
<dbReference type="InterPro" id="IPR011701">
    <property type="entry name" value="MFS"/>
</dbReference>
<dbReference type="PANTHER" id="PTHR23504:SF6">
    <property type="entry name" value="MULTIDRUG TRANSPORTER, PUTATIVE (AFU_ORTHOLOGUE AFUA_4G08740)-RELATED"/>
    <property type="match status" value="1"/>
</dbReference>
<dbReference type="PANTHER" id="PTHR23504">
    <property type="entry name" value="MAJOR FACILITATOR SUPERFAMILY DOMAIN-CONTAINING PROTEIN 10"/>
    <property type="match status" value="1"/>
</dbReference>
<keyword evidence="3 7" id="KW-0812">Transmembrane</keyword>
<feature type="transmembrane region" description="Helical" evidence="7">
    <location>
        <begin position="153"/>
        <end position="173"/>
    </location>
</feature>
<feature type="transmembrane region" description="Helical" evidence="7">
    <location>
        <begin position="211"/>
        <end position="234"/>
    </location>
</feature>
<evidence type="ECO:0000256" key="3">
    <source>
        <dbReference type="ARBA" id="ARBA00022692"/>
    </source>
</evidence>
<dbReference type="PROSITE" id="PS50850">
    <property type="entry name" value="MFS"/>
    <property type="match status" value="1"/>
</dbReference>
<keyword evidence="5 7" id="KW-0472">Membrane</keyword>
<feature type="region of interest" description="Disordered" evidence="6">
    <location>
        <begin position="1"/>
        <end position="32"/>
    </location>
</feature>
<gene>
    <name evidence="9" type="ORF">QQS21_005944</name>
</gene>
<keyword evidence="4 7" id="KW-1133">Transmembrane helix</keyword>
<dbReference type="GO" id="GO:0016020">
    <property type="term" value="C:membrane"/>
    <property type="evidence" value="ECO:0007669"/>
    <property type="project" value="UniProtKB-SubCell"/>
</dbReference>
<reference evidence="9" key="1">
    <citation type="submission" date="2023-06" db="EMBL/GenBank/DDBJ databases">
        <title>Conoideocrella luteorostrata (Hypocreales: Clavicipitaceae), a potential biocontrol fungus for elongate hemlock scale in United States Christmas tree production areas.</title>
        <authorList>
            <person name="Barrett H."/>
            <person name="Lovett B."/>
            <person name="Macias A.M."/>
            <person name="Stajich J.E."/>
            <person name="Kasson M.T."/>
        </authorList>
    </citation>
    <scope>NUCLEOTIDE SEQUENCE</scope>
    <source>
        <strain evidence="9">ARSEF 14590</strain>
    </source>
</reference>
<feature type="transmembrane region" description="Helical" evidence="7">
    <location>
        <begin position="254"/>
        <end position="278"/>
    </location>
</feature>
<evidence type="ECO:0000313" key="10">
    <source>
        <dbReference type="Proteomes" id="UP001251528"/>
    </source>
</evidence>
<keyword evidence="2" id="KW-0813">Transport</keyword>
<name>A0AAJ0CNJ4_9HYPO</name>
<feature type="transmembrane region" description="Helical" evidence="7">
    <location>
        <begin position="123"/>
        <end position="141"/>
    </location>
</feature>
<dbReference type="SUPFAM" id="SSF103473">
    <property type="entry name" value="MFS general substrate transporter"/>
    <property type="match status" value="1"/>
</dbReference>
<feature type="transmembrane region" description="Helical" evidence="7">
    <location>
        <begin position="360"/>
        <end position="384"/>
    </location>
</feature>
<evidence type="ECO:0000256" key="2">
    <source>
        <dbReference type="ARBA" id="ARBA00022448"/>
    </source>
</evidence>
<dbReference type="Pfam" id="PF07690">
    <property type="entry name" value="MFS_1"/>
    <property type="match status" value="1"/>
</dbReference>
<dbReference type="Gene3D" id="1.20.1250.20">
    <property type="entry name" value="MFS general substrate transporter like domains"/>
    <property type="match status" value="1"/>
</dbReference>
<evidence type="ECO:0000256" key="5">
    <source>
        <dbReference type="ARBA" id="ARBA00023136"/>
    </source>
</evidence>
<dbReference type="InterPro" id="IPR020846">
    <property type="entry name" value="MFS_dom"/>
</dbReference>
<comment type="subcellular location">
    <subcellularLocation>
        <location evidence="1">Membrane</location>
        <topology evidence="1">Multi-pass membrane protein</topology>
    </subcellularLocation>
</comment>
<evidence type="ECO:0000256" key="6">
    <source>
        <dbReference type="SAM" id="MobiDB-lite"/>
    </source>
</evidence>
<sequence length="597" mass="65343">MKYNAAPPRGSRSHDVEPDLVHSSSNVQHASDLAALMEEGSDTGAATVSSEQLEHKSPKEPIAWRDLPRKKQLFILTLARMSEPLVQTSLQVTKKNRNASYMFYQLKWFDPSLPDSTISSQAGILHASFMAAQFLTAMLWGRVADSHKAGRKTVLLIGLLGTSASCLGFGFSTSFWQALAFRTLGGSTNGNIGVMRTMISEIIVEKKFQARAFLLLPMTFNIGVIIGPILGGILSDPAGTYPSLFGQILFFRTFPYATPNIVSSIFLLLAAAAVWLGLEETLDALQDAPPDLGSRVGHRLASWCQRLFLRRGHDTVNYMPLPTSATDAVQLVVEGVTPAKQPVRRYTQRLAFRRIFTRNVALTLFAQFFLTFHIGTLNSLWFVFLSTPVFDPSKSKHKISLPFHFTGGIGLHPQSVGAAMAIMGVIGIALQLLFYPRMSDRLGTLMSWRLFLLLFPFVYFLIPYLSVVPSTTEPPHSKTGIAIWLSICAVLFIHVMGRTFTLPSQAILVNNCSPHPSVLGTVHGVGQSVSSFARTIGPVIGGVVYGYGLNQGYVGLVFWLLSGVAVCACLASLLVKEGDGHEIWLEGDEEHPVESSR</sequence>
<evidence type="ECO:0000313" key="9">
    <source>
        <dbReference type="EMBL" id="KAK2597474.1"/>
    </source>
</evidence>
<feature type="transmembrane region" description="Helical" evidence="7">
    <location>
        <begin position="447"/>
        <end position="467"/>
    </location>
</feature>
<evidence type="ECO:0000256" key="7">
    <source>
        <dbReference type="SAM" id="Phobius"/>
    </source>
</evidence>
<accession>A0AAJ0CNJ4</accession>
<feature type="domain" description="Major facilitator superfamily (MFS) profile" evidence="8">
    <location>
        <begin position="72"/>
        <end position="580"/>
    </location>
</feature>
<dbReference type="CDD" id="cd17330">
    <property type="entry name" value="MFS_SLC46_TetA_like"/>
    <property type="match status" value="1"/>
</dbReference>
<dbReference type="InterPro" id="IPR036259">
    <property type="entry name" value="MFS_trans_sf"/>
</dbReference>
<feature type="transmembrane region" description="Helical" evidence="7">
    <location>
        <begin position="416"/>
        <end position="435"/>
    </location>
</feature>
<feature type="transmembrane region" description="Helical" evidence="7">
    <location>
        <begin position="479"/>
        <end position="497"/>
    </location>
</feature>
<dbReference type="EMBL" id="JASWJB010000104">
    <property type="protein sequence ID" value="KAK2597474.1"/>
    <property type="molecule type" value="Genomic_DNA"/>
</dbReference>
<dbReference type="AlphaFoldDB" id="A0AAJ0CNJ4"/>
<keyword evidence="10" id="KW-1185">Reference proteome</keyword>
<evidence type="ECO:0000259" key="8">
    <source>
        <dbReference type="PROSITE" id="PS50850"/>
    </source>
</evidence>
<protein>
    <recommendedName>
        <fullName evidence="8">Major facilitator superfamily (MFS) profile domain-containing protein</fullName>
    </recommendedName>
</protein>
<proteinExistence type="predicted"/>
<comment type="caution">
    <text evidence="9">The sequence shown here is derived from an EMBL/GenBank/DDBJ whole genome shotgun (WGS) entry which is preliminary data.</text>
</comment>
<evidence type="ECO:0000256" key="4">
    <source>
        <dbReference type="ARBA" id="ARBA00022989"/>
    </source>
</evidence>
<dbReference type="GO" id="GO:0022857">
    <property type="term" value="F:transmembrane transporter activity"/>
    <property type="evidence" value="ECO:0007669"/>
    <property type="project" value="InterPro"/>
</dbReference>
<feature type="transmembrane region" description="Helical" evidence="7">
    <location>
        <begin position="553"/>
        <end position="575"/>
    </location>
</feature>
<dbReference type="Proteomes" id="UP001251528">
    <property type="component" value="Unassembled WGS sequence"/>
</dbReference>